<dbReference type="Pfam" id="PF06880">
    <property type="entry name" value="DUF1262"/>
    <property type="match status" value="1"/>
</dbReference>
<name>A0AAU9LY90_9ASTR</name>
<dbReference type="PANTHER" id="PTHR31050:SF3">
    <property type="entry name" value="OS08G0412800 PROTEIN"/>
    <property type="match status" value="1"/>
</dbReference>
<comment type="caution">
    <text evidence="1">The sequence shown here is derived from an EMBL/GenBank/DDBJ whole genome shotgun (WGS) entry which is preliminary data.</text>
</comment>
<evidence type="ECO:0000313" key="2">
    <source>
        <dbReference type="Proteomes" id="UP001157418"/>
    </source>
</evidence>
<dbReference type="PANTHER" id="PTHR31050">
    <property type="entry name" value="OS08G0413200 PROTEIN"/>
    <property type="match status" value="1"/>
</dbReference>
<dbReference type="InterPro" id="IPR010683">
    <property type="entry name" value="DUF1262"/>
</dbReference>
<organism evidence="1 2">
    <name type="scientific">Lactuca virosa</name>
    <dbReference type="NCBI Taxonomy" id="75947"/>
    <lineage>
        <taxon>Eukaryota</taxon>
        <taxon>Viridiplantae</taxon>
        <taxon>Streptophyta</taxon>
        <taxon>Embryophyta</taxon>
        <taxon>Tracheophyta</taxon>
        <taxon>Spermatophyta</taxon>
        <taxon>Magnoliopsida</taxon>
        <taxon>eudicotyledons</taxon>
        <taxon>Gunneridae</taxon>
        <taxon>Pentapetalae</taxon>
        <taxon>asterids</taxon>
        <taxon>campanulids</taxon>
        <taxon>Asterales</taxon>
        <taxon>Asteraceae</taxon>
        <taxon>Cichorioideae</taxon>
        <taxon>Cichorieae</taxon>
        <taxon>Lactucinae</taxon>
        <taxon>Lactuca</taxon>
    </lineage>
</organism>
<keyword evidence="2" id="KW-1185">Reference proteome</keyword>
<proteinExistence type="predicted"/>
<sequence>MLPFSRNKILTARYTTWSGQYQQVSYDEIVFIPVLNQLSSSHRYYAIKPHGSLKGLNGNMSSSNGDR</sequence>
<reference evidence="1 2" key="1">
    <citation type="submission" date="2022-01" db="EMBL/GenBank/DDBJ databases">
        <authorList>
            <person name="Xiong W."/>
            <person name="Schranz E."/>
        </authorList>
    </citation>
    <scope>NUCLEOTIDE SEQUENCE [LARGE SCALE GENOMIC DNA]</scope>
</reference>
<protein>
    <submittedName>
        <fullName evidence="1">Uncharacterized protein</fullName>
    </submittedName>
</protein>
<dbReference type="Proteomes" id="UP001157418">
    <property type="component" value="Unassembled WGS sequence"/>
</dbReference>
<accession>A0AAU9LY90</accession>
<dbReference type="EMBL" id="CAKMRJ010000366">
    <property type="protein sequence ID" value="CAH1419515.1"/>
    <property type="molecule type" value="Genomic_DNA"/>
</dbReference>
<dbReference type="AlphaFoldDB" id="A0AAU9LY90"/>
<gene>
    <name evidence="1" type="ORF">LVIROSA_LOCUS7038</name>
</gene>
<evidence type="ECO:0000313" key="1">
    <source>
        <dbReference type="EMBL" id="CAH1419515.1"/>
    </source>
</evidence>